<keyword evidence="12" id="KW-0233">DNA recombination</keyword>
<comment type="cofactor">
    <cofactor evidence="2">
        <name>Zn(2+)</name>
        <dbReference type="ChEBI" id="CHEBI:29105"/>
    </cofactor>
</comment>
<dbReference type="InterPro" id="IPR002121">
    <property type="entry name" value="HRDC_dom"/>
</dbReference>
<dbReference type="GO" id="GO:0046872">
    <property type="term" value="F:metal ion binding"/>
    <property type="evidence" value="ECO:0007669"/>
    <property type="project" value="UniProtKB-KW"/>
</dbReference>
<dbReference type="GO" id="GO:0043138">
    <property type="term" value="F:3'-5' DNA helicase activity"/>
    <property type="evidence" value="ECO:0007669"/>
    <property type="project" value="UniProtKB-EC"/>
</dbReference>
<dbReference type="Proteomes" id="UP000284605">
    <property type="component" value="Unassembled WGS sequence"/>
</dbReference>
<keyword evidence="14" id="KW-0413">Isomerase</keyword>
<keyword evidence="9" id="KW-0862">Zinc</keyword>
<dbReference type="GO" id="GO:0016787">
    <property type="term" value="F:hydrolase activity"/>
    <property type="evidence" value="ECO:0007669"/>
    <property type="project" value="UniProtKB-KW"/>
</dbReference>
<dbReference type="Pfam" id="PF00570">
    <property type="entry name" value="HRDC"/>
    <property type="match status" value="1"/>
</dbReference>
<dbReference type="PANTHER" id="PTHR13710">
    <property type="entry name" value="DNA HELICASE RECQ FAMILY MEMBER"/>
    <property type="match status" value="1"/>
</dbReference>
<dbReference type="SMART" id="SM00956">
    <property type="entry name" value="RQC"/>
    <property type="match status" value="1"/>
</dbReference>
<keyword evidence="11" id="KW-0238">DNA-binding</keyword>
<dbReference type="Pfam" id="PF00270">
    <property type="entry name" value="DEAD"/>
    <property type="match status" value="1"/>
</dbReference>
<dbReference type="GO" id="GO:0009432">
    <property type="term" value="P:SOS response"/>
    <property type="evidence" value="ECO:0007669"/>
    <property type="project" value="UniProtKB-UniRule"/>
</dbReference>
<feature type="domain" description="Helicase C-terminal" evidence="20">
    <location>
        <begin position="221"/>
        <end position="368"/>
    </location>
</feature>
<dbReference type="GO" id="GO:0005737">
    <property type="term" value="C:cytoplasm"/>
    <property type="evidence" value="ECO:0007669"/>
    <property type="project" value="TreeGrafter"/>
</dbReference>
<dbReference type="Pfam" id="PF16124">
    <property type="entry name" value="RecQ_Zn_bind"/>
    <property type="match status" value="1"/>
</dbReference>
<organism evidence="21 22">
    <name type="scientific">Oleomonas cavernae</name>
    <dbReference type="NCBI Taxonomy" id="2320859"/>
    <lineage>
        <taxon>Bacteria</taxon>
        <taxon>Pseudomonadati</taxon>
        <taxon>Pseudomonadota</taxon>
        <taxon>Alphaproteobacteria</taxon>
        <taxon>Acetobacterales</taxon>
        <taxon>Acetobacteraceae</taxon>
        <taxon>Oleomonas</taxon>
    </lineage>
</organism>
<evidence type="ECO:0000256" key="10">
    <source>
        <dbReference type="ARBA" id="ARBA00022840"/>
    </source>
</evidence>
<evidence type="ECO:0000259" key="20">
    <source>
        <dbReference type="PROSITE" id="PS51194"/>
    </source>
</evidence>
<evidence type="ECO:0000256" key="6">
    <source>
        <dbReference type="ARBA" id="ARBA00022763"/>
    </source>
</evidence>
<dbReference type="AlphaFoldDB" id="A0A418VTX3"/>
<comment type="similarity">
    <text evidence="3">Belongs to the helicase family. RecQ subfamily.</text>
</comment>
<dbReference type="InterPro" id="IPR032284">
    <property type="entry name" value="RecQ_Zn-bd"/>
</dbReference>
<evidence type="ECO:0000256" key="16">
    <source>
        <dbReference type="NCBIfam" id="TIGR01389"/>
    </source>
</evidence>
<comment type="cofactor">
    <cofactor evidence="1">
        <name>Mg(2+)</name>
        <dbReference type="ChEBI" id="CHEBI:18420"/>
    </cofactor>
</comment>
<gene>
    <name evidence="21" type="primary">recQ</name>
    <name evidence="21" type="ORF">D3874_26125</name>
</gene>
<evidence type="ECO:0000313" key="21">
    <source>
        <dbReference type="EMBL" id="RJF80597.1"/>
    </source>
</evidence>
<evidence type="ECO:0000256" key="13">
    <source>
        <dbReference type="ARBA" id="ARBA00023204"/>
    </source>
</evidence>
<dbReference type="PROSITE" id="PS51194">
    <property type="entry name" value="HELICASE_CTER"/>
    <property type="match status" value="1"/>
</dbReference>
<evidence type="ECO:0000256" key="3">
    <source>
        <dbReference type="ARBA" id="ARBA00005446"/>
    </source>
</evidence>
<dbReference type="Gene3D" id="3.40.50.300">
    <property type="entry name" value="P-loop containing nucleotide triphosphate hydrolases"/>
    <property type="match status" value="2"/>
</dbReference>
<evidence type="ECO:0000256" key="11">
    <source>
        <dbReference type="ARBA" id="ARBA00023125"/>
    </source>
</evidence>
<feature type="domain" description="Helicase ATP-binding" evidence="19">
    <location>
        <begin position="29"/>
        <end position="197"/>
    </location>
</feature>
<dbReference type="InterPro" id="IPR044876">
    <property type="entry name" value="HRDC_dom_sf"/>
</dbReference>
<dbReference type="FunFam" id="1.10.10.10:FF:000175">
    <property type="entry name" value="ATP-dependent DNA helicase RecQ"/>
    <property type="match status" value="1"/>
</dbReference>
<evidence type="ECO:0000259" key="19">
    <source>
        <dbReference type="PROSITE" id="PS51192"/>
    </source>
</evidence>
<dbReference type="InterPro" id="IPR014001">
    <property type="entry name" value="Helicase_ATP-bd"/>
</dbReference>
<dbReference type="InterPro" id="IPR036388">
    <property type="entry name" value="WH-like_DNA-bd_sf"/>
</dbReference>
<evidence type="ECO:0000259" key="18">
    <source>
        <dbReference type="PROSITE" id="PS50967"/>
    </source>
</evidence>
<keyword evidence="7 21" id="KW-0378">Hydrolase</keyword>
<dbReference type="SMART" id="SM00341">
    <property type="entry name" value="HRDC"/>
    <property type="match status" value="1"/>
</dbReference>
<dbReference type="PANTHER" id="PTHR13710:SF105">
    <property type="entry name" value="ATP-DEPENDENT DNA HELICASE Q1"/>
    <property type="match status" value="1"/>
</dbReference>
<dbReference type="CDD" id="cd18794">
    <property type="entry name" value="SF2_C_RecQ"/>
    <property type="match status" value="1"/>
</dbReference>
<dbReference type="GO" id="GO:0006281">
    <property type="term" value="P:DNA repair"/>
    <property type="evidence" value="ECO:0007669"/>
    <property type="project" value="UniProtKB-KW"/>
</dbReference>
<dbReference type="InterPro" id="IPR011545">
    <property type="entry name" value="DEAD/DEAH_box_helicase_dom"/>
</dbReference>
<dbReference type="GO" id="GO:0030894">
    <property type="term" value="C:replisome"/>
    <property type="evidence" value="ECO:0007669"/>
    <property type="project" value="TreeGrafter"/>
</dbReference>
<accession>A0A418VTX3</accession>
<dbReference type="GO" id="GO:0005524">
    <property type="term" value="F:ATP binding"/>
    <property type="evidence" value="ECO:0007669"/>
    <property type="project" value="UniProtKB-KW"/>
</dbReference>
<dbReference type="FunFam" id="3.40.50.300:FF:001389">
    <property type="entry name" value="ATP-dependent DNA helicase RecQ"/>
    <property type="match status" value="1"/>
</dbReference>
<evidence type="ECO:0000256" key="15">
    <source>
        <dbReference type="ARBA" id="ARBA00034617"/>
    </source>
</evidence>
<dbReference type="NCBIfam" id="TIGR00614">
    <property type="entry name" value="recQ_fam"/>
    <property type="match status" value="1"/>
</dbReference>
<keyword evidence="13" id="KW-0234">DNA repair</keyword>
<protein>
    <recommendedName>
        <fullName evidence="16">DNA helicase RecQ</fullName>
        <ecNumber evidence="16">5.6.2.4</ecNumber>
    </recommendedName>
</protein>
<dbReference type="GO" id="GO:0003677">
    <property type="term" value="F:DNA binding"/>
    <property type="evidence" value="ECO:0007669"/>
    <property type="project" value="UniProtKB-KW"/>
</dbReference>
<dbReference type="EC" id="5.6.2.4" evidence="16"/>
<dbReference type="InterPro" id="IPR027417">
    <property type="entry name" value="P-loop_NTPase"/>
</dbReference>
<keyword evidence="8 21" id="KW-0347">Helicase</keyword>
<evidence type="ECO:0000313" key="22">
    <source>
        <dbReference type="Proteomes" id="UP000284605"/>
    </source>
</evidence>
<dbReference type="PROSITE" id="PS50967">
    <property type="entry name" value="HRDC"/>
    <property type="match status" value="1"/>
</dbReference>
<name>A0A418VTX3_9PROT</name>
<dbReference type="GO" id="GO:0006260">
    <property type="term" value="P:DNA replication"/>
    <property type="evidence" value="ECO:0007669"/>
    <property type="project" value="InterPro"/>
</dbReference>
<reference evidence="21 22" key="1">
    <citation type="submission" date="2018-09" db="EMBL/GenBank/DDBJ databases">
        <authorList>
            <person name="Zhu H."/>
        </authorList>
    </citation>
    <scope>NUCLEOTIDE SEQUENCE [LARGE SCALE GENOMIC DNA]</scope>
    <source>
        <strain evidence="21 22">K1W22B-8</strain>
    </source>
</reference>
<dbReference type="Pfam" id="PF09382">
    <property type="entry name" value="RQC"/>
    <property type="match status" value="1"/>
</dbReference>
<dbReference type="FunFam" id="1.10.150.80:FF:000002">
    <property type="entry name" value="ATP-dependent DNA helicase RecQ"/>
    <property type="match status" value="1"/>
</dbReference>
<comment type="caution">
    <text evidence="21">The sequence shown here is derived from an EMBL/GenBank/DDBJ whole genome shotgun (WGS) entry which is preliminary data.</text>
</comment>
<evidence type="ECO:0000256" key="14">
    <source>
        <dbReference type="ARBA" id="ARBA00023235"/>
    </source>
</evidence>
<evidence type="ECO:0000256" key="4">
    <source>
        <dbReference type="ARBA" id="ARBA00022723"/>
    </source>
</evidence>
<evidence type="ECO:0000256" key="1">
    <source>
        <dbReference type="ARBA" id="ARBA00001946"/>
    </source>
</evidence>
<dbReference type="NCBIfam" id="TIGR01389">
    <property type="entry name" value="recQ"/>
    <property type="match status" value="1"/>
</dbReference>
<dbReference type="InterPro" id="IPR010997">
    <property type="entry name" value="HRDC-like_sf"/>
</dbReference>
<dbReference type="InterPro" id="IPR018982">
    <property type="entry name" value="RQC_domain"/>
</dbReference>
<dbReference type="InterPro" id="IPR004589">
    <property type="entry name" value="DNA_helicase_ATP-dep_RecQ"/>
</dbReference>
<dbReference type="SUPFAM" id="SSF47819">
    <property type="entry name" value="HRDC-like"/>
    <property type="match status" value="1"/>
</dbReference>
<feature type="compositionally biased region" description="Basic and acidic residues" evidence="17">
    <location>
        <begin position="501"/>
        <end position="510"/>
    </location>
</feature>
<dbReference type="SMART" id="SM00490">
    <property type="entry name" value="HELICc"/>
    <property type="match status" value="1"/>
</dbReference>
<dbReference type="Gene3D" id="1.10.150.80">
    <property type="entry name" value="HRDC domain"/>
    <property type="match status" value="1"/>
</dbReference>
<evidence type="ECO:0000256" key="2">
    <source>
        <dbReference type="ARBA" id="ARBA00001947"/>
    </source>
</evidence>
<feature type="domain" description="HRDC" evidence="18">
    <location>
        <begin position="531"/>
        <end position="610"/>
    </location>
</feature>
<dbReference type="GO" id="GO:0006310">
    <property type="term" value="P:DNA recombination"/>
    <property type="evidence" value="ECO:0007669"/>
    <property type="project" value="UniProtKB-UniRule"/>
</dbReference>
<dbReference type="CDD" id="cd17920">
    <property type="entry name" value="DEXHc_RecQ"/>
    <property type="match status" value="1"/>
</dbReference>
<sequence length="610" mass="66915">MSPPLPQPLAVLRDVFGFDAFRGQQAAIVDHVIGGGDCLVVMPTGGGKSLCYQIPALCRTGVGVVVSPLIALMQDQVEALRQVGVRAAALNSALDANEARAVERALVKGDLDLVYVAPERLLTDRFLDLLDEAPIALFAIDEAHCVSQWGHDFRPEYLQLEVLHRRYPTVPRIGLTATADGPTRADIAKRLGLDEAPLFMAGFDRPNIRYTVVPKLEPRVGLKRFLDGRKGEAGIIYCMSRAKVETMAEWCVAQGVPALPYHAGLDREVRACNHDRFLKEDGVVMVATIAFGMGIDKPDVRFVVHLDLPKTIESYYQETGRAGRDGLPSEALLFYGLEDVARLRQLMAGSEAAETHKRVEKAKLEALLGFCESARCRRQVLLGYFGETLEKPCGNCDICLNPVKTRDGTIEAQMALSCIYRTGERFGAVHVIDVLIGHETEKVKSFGHDQIKTFGVGKERSRDAWRGTIRQLAALGLVEVDLERHGALVLGQGSREVLRGERRVELREDPPPAIAPKRSRSNGTPTARPSDGAEGALFSALRALRLALAKEQGVPPYVIFHDTTLIELARRRPQDRGDFAQVPGVGQAKLDRYAAPFLDLIRTHDDGAMG</sequence>
<dbReference type="SMART" id="SM00487">
    <property type="entry name" value="DEXDc"/>
    <property type="match status" value="1"/>
</dbReference>
<keyword evidence="4" id="KW-0479">Metal-binding</keyword>
<dbReference type="RefSeq" id="WP_119782648.1">
    <property type="nucleotide sequence ID" value="NZ_QYUK01000016.1"/>
</dbReference>
<comment type="catalytic activity">
    <reaction evidence="15">
        <text>Couples ATP hydrolysis with the unwinding of duplex DNA by translocating in the 3'-5' direction.</text>
        <dbReference type="EC" id="5.6.2.4"/>
    </reaction>
</comment>
<dbReference type="OrthoDB" id="9760034at2"/>
<keyword evidence="6" id="KW-0227">DNA damage</keyword>
<dbReference type="FunFam" id="3.40.50.300:FF:000156">
    <property type="entry name" value="ATP-dependent DNA helicase recQ"/>
    <property type="match status" value="1"/>
</dbReference>
<evidence type="ECO:0000256" key="17">
    <source>
        <dbReference type="SAM" id="MobiDB-lite"/>
    </source>
</evidence>
<dbReference type="SUPFAM" id="SSF52540">
    <property type="entry name" value="P-loop containing nucleoside triphosphate hydrolases"/>
    <property type="match status" value="2"/>
</dbReference>
<keyword evidence="5" id="KW-0547">Nucleotide-binding</keyword>
<evidence type="ECO:0000256" key="9">
    <source>
        <dbReference type="ARBA" id="ARBA00022833"/>
    </source>
</evidence>
<dbReference type="Pfam" id="PF00271">
    <property type="entry name" value="Helicase_C"/>
    <property type="match status" value="1"/>
</dbReference>
<dbReference type="Gene3D" id="1.10.10.10">
    <property type="entry name" value="Winged helix-like DNA-binding domain superfamily/Winged helix DNA-binding domain"/>
    <property type="match status" value="1"/>
</dbReference>
<dbReference type="EMBL" id="QYUK01000016">
    <property type="protein sequence ID" value="RJF80597.1"/>
    <property type="molecule type" value="Genomic_DNA"/>
</dbReference>
<evidence type="ECO:0000256" key="12">
    <source>
        <dbReference type="ARBA" id="ARBA00023172"/>
    </source>
</evidence>
<proteinExistence type="inferred from homology"/>
<dbReference type="GO" id="GO:0043590">
    <property type="term" value="C:bacterial nucleoid"/>
    <property type="evidence" value="ECO:0007669"/>
    <property type="project" value="TreeGrafter"/>
</dbReference>
<evidence type="ECO:0000256" key="8">
    <source>
        <dbReference type="ARBA" id="ARBA00022806"/>
    </source>
</evidence>
<keyword evidence="10" id="KW-0067">ATP-binding</keyword>
<dbReference type="InterPro" id="IPR001650">
    <property type="entry name" value="Helicase_C-like"/>
</dbReference>
<dbReference type="PROSITE" id="PS51192">
    <property type="entry name" value="HELICASE_ATP_BIND_1"/>
    <property type="match status" value="1"/>
</dbReference>
<evidence type="ECO:0000256" key="5">
    <source>
        <dbReference type="ARBA" id="ARBA00022741"/>
    </source>
</evidence>
<evidence type="ECO:0000256" key="7">
    <source>
        <dbReference type="ARBA" id="ARBA00022801"/>
    </source>
</evidence>
<keyword evidence="22" id="KW-1185">Reference proteome</keyword>
<feature type="region of interest" description="Disordered" evidence="17">
    <location>
        <begin position="501"/>
        <end position="532"/>
    </location>
</feature>
<dbReference type="GO" id="GO:0009378">
    <property type="term" value="F:four-way junction helicase activity"/>
    <property type="evidence" value="ECO:0007669"/>
    <property type="project" value="TreeGrafter"/>
</dbReference>
<dbReference type="InterPro" id="IPR006293">
    <property type="entry name" value="DNA_helicase_ATP-dep_RecQ_bac"/>
</dbReference>